<proteinExistence type="predicted"/>
<feature type="domain" description="Mammalian cell entry C-terminal" evidence="2">
    <location>
        <begin position="118"/>
        <end position="299"/>
    </location>
</feature>
<evidence type="ECO:0000259" key="2">
    <source>
        <dbReference type="Pfam" id="PF11887"/>
    </source>
</evidence>
<dbReference type="InterPro" id="IPR052336">
    <property type="entry name" value="MlaD_Phospholipid_Transporter"/>
</dbReference>
<dbReference type="InterPro" id="IPR024516">
    <property type="entry name" value="Mce_C"/>
</dbReference>
<dbReference type="AlphaFoldDB" id="A0A6I3J9R5"/>
<dbReference type="PANTHER" id="PTHR33371">
    <property type="entry name" value="INTERMEMBRANE PHOSPHOLIPID TRANSPORT SYSTEM BINDING PROTEIN MLAD-RELATED"/>
    <property type="match status" value="1"/>
</dbReference>
<feature type="domain" description="Mce/MlaD" evidence="1">
    <location>
        <begin position="38"/>
        <end position="111"/>
    </location>
</feature>
<dbReference type="PANTHER" id="PTHR33371:SF18">
    <property type="entry name" value="MCE-FAMILY PROTEIN MCE3C"/>
    <property type="match status" value="1"/>
</dbReference>
<dbReference type="Pfam" id="PF11887">
    <property type="entry name" value="Mce4_CUP1"/>
    <property type="match status" value="1"/>
</dbReference>
<dbReference type="RefSeq" id="WP_154614527.1">
    <property type="nucleotide sequence ID" value="NZ_CP053660.1"/>
</dbReference>
<accession>A0A6I3J9R5</accession>
<dbReference type="GO" id="GO:0005576">
    <property type="term" value="C:extracellular region"/>
    <property type="evidence" value="ECO:0007669"/>
    <property type="project" value="TreeGrafter"/>
</dbReference>
<comment type="caution">
    <text evidence="3">The sequence shown here is derived from an EMBL/GenBank/DDBJ whole genome shotgun (WGS) entry which is preliminary data.</text>
</comment>
<evidence type="ECO:0000313" key="4">
    <source>
        <dbReference type="Proteomes" id="UP000433406"/>
    </source>
</evidence>
<evidence type="ECO:0000259" key="1">
    <source>
        <dbReference type="Pfam" id="PF02470"/>
    </source>
</evidence>
<protein>
    <submittedName>
        <fullName evidence="3">MCE family protein</fullName>
    </submittedName>
</protein>
<reference evidence="3 4" key="1">
    <citation type="submission" date="2019-10" db="EMBL/GenBank/DDBJ databases">
        <title>Nocardioides novel species isolated from the excrement of Marmot.</title>
        <authorList>
            <person name="Zhang G."/>
        </authorList>
    </citation>
    <scope>NUCLEOTIDE SEQUENCE [LARGE SCALE GENOMIC DNA]</scope>
    <source>
        <strain evidence="4">zg-579</strain>
    </source>
</reference>
<dbReference type="InterPro" id="IPR003399">
    <property type="entry name" value="Mce/MlaD"/>
</dbReference>
<dbReference type="NCBIfam" id="TIGR00996">
    <property type="entry name" value="Mtu_fam_mce"/>
    <property type="match status" value="1"/>
</dbReference>
<evidence type="ECO:0000313" key="3">
    <source>
        <dbReference type="EMBL" id="MTB94810.1"/>
    </source>
</evidence>
<gene>
    <name evidence="3" type="ORF">GGQ22_06910</name>
</gene>
<sequence>MRALADRDPMRVGLVTLCVLALLAAGVSAAARLAPGAERYTAVLEHTGGLRVGEEVQVAGVGVGEVTGIELGEERVEVAFTLDGDLRLGARTSAEVKVATLLGTHYLQVSPAGDGELPDATIPLDRTRVPFNLQDVIDEVVPEVDAFDTATIERSLAQVAATMEAAGGELGPALDGVRRLSAVVVERSDDLGELLGATRDVSRRLVDSGTDLVALMRHADAILDTLRVRRQTIHALLRDLAELGTQLAAVVEETEADLAPTLRDLVVVTDLLEEHADDVRDTVRALAPSARYFANASGTGGWLDQYVPGATPDNLECILERSCG</sequence>
<dbReference type="InterPro" id="IPR005693">
    <property type="entry name" value="Mce"/>
</dbReference>
<keyword evidence="4" id="KW-1185">Reference proteome</keyword>
<organism evidence="3 4">
    <name type="scientific">Nocardioides marmotae</name>
    <dbReference type="NCBI Taxonomy" id="2663857"/>
    <lineage>
        <taxon>Bacteria</taxon>
        <taxon>Bacillati</taxon>
        <taxon>Actinomycetota</taxon>
        <taxon>Actinomycetes</taxon>
        <taxon>Propionibacteriales</taxon>
        <taxon>Nocardioidaceae</taxon>
        <taxon>Nocardioides</taxon>
    </lineage>
</organism>
<dbReference type="EMBL" id="WLCI01000006">
    <property type="protein sequence ID" value="MTB94810.1"/>
    <property type="molecule type" value="Genomic_DNA"/>
</dbReference>
<dbReference type="Proteomes" id="UP000433406">
    <property type="component" value="Unassembled WGS sequence"/>
</dbReference>
<dbReference type="Pfam" id="PF02470">
    <property type="entry name" value="MlaD"/>
    <property type="match status" value="1"/>
</dbReference>
<name>A0A6I3J9R5_9ACTN</name>